<dbReference type="EMBL" id="CQQC01001650">
    <property type="protein sequence ID" value="CNW13626.1"/>
    <property type="molecule type" value="Genomic_DNA"/>
</dbReference>
<accession>A0A654TZC3</accession>
<sequence>MKVVPIKGFGAELQLGGNGLARRHLGGSGRVPGRCHCGLGFRLRTTCSDDNCDYGKCANQTGMSH</sequence>
<evidence type="ECO:0000313" key="2">
    <source>
        <dbReference type="EMBL" id="CNW13626.1"/>
    </source>
</evidence>
<evidence type="ECO:0000313" key="4">
    <source>
        <dbReference type="Proteomes" id="UP000046680"/>
    </source>
</evidence>
<gene>
    <name evidence="1" type="ORF">ERS007657_01439</name>
    <name evidence="2" type="ORF">ERS007661_03580</name>
</gene>
<dbReference type="EMBL" id="CGCX01000445">
    <property type="protein sequence ID" value="CFR76224.1"/>
    <property type="molecule type" value="Genomic_DNA"/>
</dbReference>
<dbReference type="Proteomes" id="UP000046680">
    <property type="component" value="Unassembled WGS sequence"/>
</dbReference>
<dbReference type="AlphaFoldDB" id="A0A654TZC3"/>
<evidence type="ECO:0000313" key="3">
    <source>
        <dbReference type="Proteomes" id="UP000039217"/>
    </source>
</evidence>
<dbReference type="Proteomes" id="UP000039217">
    <property type="component" value="Unassembled WGS sequence"/>
</dbReference>
<name>A0A654TZC3_MYCTX</name>
<protein>
    <submittedName>
        <fullName evidence="1">Uncharacterized protein</fullName>
    </submittedName>
</protein>
<reference evidence="3 4" key="1">
    <citation type="submission" date="2015-03" db="EMBL/GenBank/DDBJ databases">
        <authorList>
            <consortium name="Pathogen Informatics"/>
        </authorList>
    </citation>
    <scope>NUCLEOTIDE SEQUENCE [LARGE SCALE GENOMIC DNA]</scope>
    <source>
        <strain evidence="1 4">C09601061</strain>
        <strain evidence="2 3">D00501624</strain>
    </source>
</reference>
<proteinExistence type="predicted"/>
<organism evidence="1 4">
    <name type="scientific">Mycobacterium tuberculosis</name>
    <dbReference type="NCBI Taxonomy" id="1773"/>
    <lineage>
        <taxon>Bacteria</taxon>
        <taxon>Bacillati</taxon>
        <taxon>Actinomycetota</taxon>
        <taxon>Actinomycetes</taxon>
        <taxon>Mycobacteriales</taxon>
        <taxon>Mycobacteriaceae</taxon>
        <taxon>Mycobacterium</taxon>
        <taxon>Mycobacterium tuberculosis complex</taxon>
    </lineage>
</organism>
<evidence type="ECO:0000313" key="1">
    <source>
        <dbReference type="EMBL" id="CFR76224.1"/>
    </source>
</evidence>